<proteinExistence type="predicted"/>
<dbReference type="Proteomes" id="UP000509750">
    <property type="component" value="Chromosome"/>
</dbReference>
<keyword evidence="4" id="KW-0808">Transferase</keyword>
<sequence>MASEDGFDSVDAPTPGQSTRFEKPAIGAVATTDNADQIVRFVLRGTQFGHGVLIACGPESETDAVRFASRLGADIVPVEGGGGGNSRARLADAASSLGYPGLVFCDRLDEWVDYSATLVHFEEREGTFTVAPVLEGDGRGKIGGVLVAIPAFNEADTIGAVVVAARANADAVLVIDDGSEDDTAIEAAEAGAIVVEHEGNKGYGAALQTAFEEAETRLVDHLVTLDGDGQHDPSDVGRLVERQRETGANLVIGSRFADGVRSTIPPYRKFGLGVVNVLTNLSFGVLRADSWVRDTQCGLRAYDREAIRELASTESLGDHMSASTDILYHAHRLGFNVEEVGVVVDYDVDDASTINPLSHGYVLVMNLLNTIERERPLVVLSLPGSFVTLTGFGFGYWGVASYVESGNLEIEIALIALFFILTGFLTVFTGVILHSLNGYFDQLRDFI</sequence>
<dbReference type="InterPro" id="IPR029044">
    <property type="entry name" value="Nucleotide-diphossugar_trans"/>
</dbReference>
<name>A0A7D5K9M2_9EURY</name>
<keyword evidence="2" id="KW-0812">Transmembrane</keyword>
<evidence type="ECO:0000256" key="1">
    <source>
        <dbReference type="SAM" id="MobiDB-lite"/>
    </source>
</evidence>
<reference evidence="4 5" key="1">
    <citation type="submission" date="2020-07" db="EMBL/GenBank/DDBJ databases">
        <title>Gai3-2, isolated from salt lake.</title>
        <authorList>
            <person name="Cui H."/>
            <person name="Shi X."/>
        </authorList>
    </citation>
    <scope>NUCLEOTIDE SEQUENCE [LARGE SCALE GENOMIC DNA]</scope>
    <source>
        <strain evidence="4 5">Gai3-2</strain>
    </source>
</reference>
<accession>A0A7D5K9M2</accession>
<feature type="transmembrane region" description="Helical" evidence="2">
    <location>
        <begin position="377"/>
        <end position="400"/>
    </location>
</feature>
<dbReference type="InterPro" id="IPR050256">
    <property type="entry name" value="Glycosyltransferase_2"/>
</dbReference>
<dbReference type="RefSeq" id="WP_179170788.1">
    <property type="nucleotide sequence ID" value="NZ_CP058529.1"/>
</dbReference>
<dbReference type="KEGG" id="halg:HUG10_17500"/>
<dbReference type="EMBL" id="CP058529">
    <property type="protein sequence ID" value="QLG29214.1"/>
    <property type="molecule type" value="Genomic_DNA"/>
</dbReference>
<dbReference type="GeneID" id="56030667"/>
<feature type="domain" description="Glycosyltransferase 2-like" evidence="3">
    <location>
        <begin position="147"/>
        <end position="309"/>
    </location>
</feature>
<dbReference type="SUPFAM" id="SSF53448">
    <property type="entry name" value="Nucleotide-diphospho-sugar transferases"/>
    <property type="match status" value="1"/>
</dbReference>
<feature type="region of interest" description="Disordered" evidence="1">
    <location>
        <begin position="1"/>
        <end position="24"/>
    </location>
</feature>
<protein>
    <submittedName>
        <fullName evidence="4">Glycosyltransferase family 2 protein</fullName>
    </submittedName>
</protein>
<evidence type="ECO:0000256" key="2">
    <source>
        <dbReference type="SAM" id="Phobius"/>
    </source>
</evidence>
<dbReference type="PANTHER" id="PTHR48090">
    <property type="entry name" value="UNDECAPRENYL-PHOSPHATE 4-DEOXY-4-FORMAMIDO-L-ARABINOSE TRANSFERASE-RELATED"/>
    <property type="match status" value="1"/>
</dbReference>
<dbReference type="CDD" id="cd04179">
    <property type="entry name" value="DPM_DPG-synthase_like"/>
    <property type="match status" value="1"/>
</dbReference>
<dbReference type="InterPro" id="IPR001173">
    <property type="entry name" value="Glyco_trans_2-like"/>
</dbReference>
<evidence type="ECO:0000313" key="5">
    <source>
        <dbReference type="Proteomes" id="UP000509750"/>
    </source>
</evidence>
<dbReference type="AlphaFoldDB" id="A0A7D5K9M2"/>
<dbReference type="OrthoDB" id="11098at2157"/>
<keyword evidence="5" id="KW-1185">Reference proteome</keyword>
<evidence type="ECO:0000259" key="3">
    <source>
        <dbReference type="Pfam" id="PF00535"/>
    </source>
</evidence>
<dbReference type="GO" id="GO:0016740">
    <property type="term" value="F:transferase activity"/>
    <property type="evidence" value="ECO:0007669"/>
    <property type="project" value="UniProtKB-KW"/>
</dbReference>
<organism evidence="4 5">
    <name type="scientific">Halorarum halophilum</name>
    <dbReference type="NCBI Taxonomy" id="2743090"/>
    <lineage>
        <taxon>Archaea</taxon>
        <taxon>Methanobacteriati</taxon>
        <taxon>Methanobacteriota</taxon>
        <taxon>Stenosarchaea group</taxon>
        <taxon>Halobacteria</taxon>
        <taxon>Halobacteriales</taxon>
        <taxon>Haloferacaceae</taxon>
        <taxon>Halorarum</taxon>
    </lineage>
</organism>
<dbReference type="Gene3D" id="3.90.550.10">
    <property type="entry name" value="Spore Coat Polysaccharide Biosynthesis Protein SpsA, Chain A"/>
    <property type="match status" value="1"/>
</dbReference>
<gene>
    <name evidence="4" type="ORF">HUG10_17500</name>
</gene>
<dbReference type="PANTHER" id="PTHR48090:SF7">
    <property type="entry name" value="RFBJ PROTEIN"/>
    <property type="match status" value="1"/>
</dbReference>
<feature type="transmembrane region" description="Helical" evidence="2">
    <location>
        <begin position="412"/>
        <end position="436"/>
    </location>
</feature>
<dbReference type="Pfam" id="PF00535">
    <property type="entry name" value="Glycos_transf_2"/>
    <property type="match status" value="1"/>
</dbReference>
<keyword evidence="2" id="KW-0472">Membrane</keyword>
<evidence type="ECO:0000313" key="4">
    <source>
        <dbReference type="EMBL" id="QLG29214.1"/>
    </source>
</evidence>
<keyword evidence="2" id="KW-1133">Transmembrane helix</keyword>